<evidence type="ECO:0000313" key="1">
    <source>
        <dbReference type="EMBL" id="KAJ8300878.1"/>
    </source>
</evidence>
<reference evidence="1 2" key="1">
    <citation type="submission" date="2022-12" db="EMBL/GenBank/DDBJ databases">
        <title>Chromosome-level genome of Tegillarca granosa.</title>
        <authorList>
            <person name="Kim J."/>
        </authorList>
    </citation>
    <scope>NUCLEOTIDE SEQUENCE [LARGE SCALE GENOMIC DNA]</scope>
    <source>
        <strain evidence="1">Teg-2019</strain>
        <tissue evidence="1">Adductor muscle</tissue>
    </source>
</reference>
<organism evidence="1 2">
    <name type="scientific">Tegillarca granosa</name>
    <name type="common">Malaysian cockle</name>
    <name type="synonym">Anadara granosa</name>
    <dbReference type="NCBI Taxonomy" id="220873"/>
    <lineage>
        <taxon>Eukaryota</taxon>
        <taxon>Metazoa</taxon>
        <taxon>Spiralia</taxon>
        <taxon>Lophotrochozoa</taxon>
        <taxon>Mollusca</taxon>
        <taxon>Bivalvia</taxon>
        <taxon>Autobranchia</taxon>
        <taxon>Pteriomorphia</taxon>
        <taxon>Arcoida</taxon>
        <taxon>Arcoidea</taxon>
        <taxon>Arcidae</taxon>
        <taxon>Tegillarca</taxon>
    </lineage>
</organism>
<keyword evidence="2" id="KW-1185">Reference proteome</keyword>
<gene>
    <name evidence="1" type="ORF">KUTeg_022397</name>
</gene>
<accession>A0ABQ9E638</accession>
<sequence length="382" mass="43406">MQQTIKSHKLANDSRHGLFLRRLSLNKVNHRMHFQMQLGFDRDEEGTSLSHILCRDGVFLEPQGGWGEIGRIYFIVKQESASYGVYTVNWTRKDIEELIDDSKLCILNVFSAKVSFVKEQKFLYAGYSVAASILMGGQAFSCLAPSIVDQIIYSGTKKTKPVIAEIADYELRNALTELGVDKPTCLMTMADKNSLVDDICLSYIIHRTNASLAQFADGMEQLGLVSLIRRNTGLRCLLEYSDSFELDPTILKNHLQTELSPRGSNRRPIEEKLTKRLLDSIDETYKSPRQIDEHEVNLNSFFSFITGLSKLPPIGFDEIAVEFNHEARNLHINCCNFVSTMYFKLFEVSAKIVVQIVNLLGEMATLILIETIDFQFNLRIPQ</sequence>
<protein>
    <submittedName>
        <fullName evidence="1">Uncharacterized protein</fullName>
    </submittedName>
</protein>
<name>A0ABQ9E638_TEGGR</name>
<evidence type="ECO:0000313" key="2">
    <source>
        <dbReference type="Proteomes" id="UP001217089"/>
    </source>
</evidence>
<dbReference type="EMBL" id="JARBDR010000919">
    <property type="protein sequence ID" value="KAJ8300878.1"/>
    <property type="molecule type" value="Genomic_DNA"/>
</dbReference>
<comment type="caution">
    <text evidence="1">The sequence shown here is derived from an EMBL/GenBank/DDBJ whole genome shotgun (WGS) entry which is preliminary data.</text>
</comment>
<dbReference type="Proteomes" id="UP001217089">
    <property type="component" value="Unassembled WGS sequence"/>
</dbReference>
<proteinExistence type="predicted"/>